<dbReference type="SMART" id="SM00851">
    <property type="entry name" value="MGS"/>
    <property type="match status" value="1"/>
</dbReference>
<evidence type="ECO:0000256" key="6">
    <source>
        <dbReference type="ARBA" id="ARBA00022801"/>
    </source>
</evidence>
<protein>
    <recommendedName>
        <fullName evidence="10">Bifunctional purine biosynthesis protein PurH</fullName>
    </recommendedName>
    <domain>
        <recommendedName>
            <fullName evidence="10">Phosphoribosylaminoimidazolecarboxamide formyltransferase</fullName>
            <ecNumber evidence="10">2.1.2.3</ecNumber>
        </recommendedName>
        <alternativeName>
            <fullName evidence="10">AICAR transformylase</fullName>
        </alternativeName>
    </domain>
    <domain>
        <recommendedName>
            <fullName evidence="10">IMP cyclohydrolase</fullName>
            <ecNumber evidence="10">3.5.4.10</ecNumber>
        </recommendedName>
        <alternativeName>
            <fullName evidence="10">ATIC</fullName>
        </alternativeName>
        <alternativeName>
            <fullName evidence="10">IMP synthase</fullName>
        </alternativeName>
        <alternativeName>
            <fullName evidence="10">Inosinicase</fullName>
        </alternativeName>
    </domain>
</protein>
<dbReference type="GO" id="GO:0003937">
    <property type="term" value="F:IMP cyclohydrolase activity"/>
    <property type="evidence" value="ECO:0007669"/>
    <property type="project" value="UniProtKB-UniRule"/>
</dbReference>
<comment type="catalytic activity">
    <reaction evidence="8 10">
        <text>(6R)-10-formyltetrahydrofolate + 5-amino-1-(5-phospho-beta-D-ribosyl)imidazole-4-carboxamide = 5-formamido-1-(5-phospho-D-ribosyl)imidazole-4-carboxamide + (6S)-5,6,7,8-tetrahydrofolate</text>
        <dbReference type="Rhea" id="RHEA:22192"/>
        <dbReference type="ChEBI" id="CHEBI:57453"/>
        <dbReference type="ChEBI" id="CHEBI:58467"/>
        <dbReference type="ChEBI" id="CHEBI:58475"/>
        <dbReference type="ChEBI" id="CHEBI:195366"/>
        <dbReference type="EC" id="2.1.2.3"/>
    </reaction>
</comment>
<evidence type="ECO:0000313" key="12">
    <source>
        <dbReference type="EMBL" id="HIP98734.1"/>
    </source>
</evidence>
<dbReference type="FunFam" id="3.40.50.1380:FF:000001">
    <property type="entry name" value="Bifunctional purine biosynthesis protein PurH"/>
    <property type="match status" value="1"/>
</dbReference>
<name>A0A9D0YRQ7_AQUAO</name>
<evidence type="ECO:0000256" key="9">
    <source>
        <dbReference type="ARBA" id="ARBA00050687"/>
    </source>
</evidence>
<dbReference type="EC" id="3.5.4.10" evidence="10"/>
<evidence type="ECO:0000256" key="2">
    <source>
        <dbReference type="ARBA" id="ARBA00004954"/>
    </source>
</evidence>
<dbReference type="Gene3D" id="3.40.50.1380">
    <property type="entry name" value="Methylglyoxal synthase-like domain"/>
    <property type="match status" value="1"/>
</dbReference>
<dbReference type="SMART" id="SM00798">
    <property type="entry name" value="AICARFT_IMPCHas"/>
    <property type="match status" value="1"/>
</dbReference>
<comment type="caution">
    <text evidence="12">The sequence shown here is derived from an EMBL/GenBank/DDBJ whole genome shotgun (WGS) entry which is preliminary data.</text>
</comment>
<dbReference type="EMBL" id="DQVE01000053">
    <property type="protein sequence ID" value="HIP98734.1"/>
    <property type="molecule type" value="Genomic_DNA"/>
</dbReference>
<dbReference type="InterPro" id="IPR036914">
    <property type="entry name" value="MGS-like_dom_sf"/>
</dbReference>
<dbReference type="PIRSF" id="PIRSF000414">
    <property type="entry name" value="AICARFT_IMPCHas"/>
    <property type="match status" value="1"/>
</dbReference>
<keyword evidence="5 10" id="KW-0658">Purine biosynthesis</keyword>
<dbReference type="SUPFAM" id="SSF53927">
    <property type="entry name" value="Cytidine deaminase-like"/>
    <property type="match status" value="1"/>
</dbReference>
<dbReference type="InterPro" id="IPR016193">
    <property type="entry name" value="Cytidine_deaminase-like"/>
</dbReference>
<dbReference type="InterPro" id="IPR002695">
    <property type="entry name" value="PurH-like"/>
</dbReference>
<evidence type="ECO:0000256" key="8">
    <source>
        <dbReference type="ARBA" id="ARBA00050488"/>
    </source>
</evidence>
<comment type="pathway">
    <text evidence="2 10">Purine metabolism; IMP biosynthesis via de novo pathway; 5-formamido-1-(5-phospho-D-ribosyl)imidazole-4-carboxamide from 5-amino-1-(5-phospho-D-ribosyl)imidazole-4-carboxamide (10-formyl THF route): step 1/1.</text>
</comment>
<evidence type="ECO:0000259" key="11">
    <source>
        <dbReference type="PROSITE" id="PS51855"/>
    </source>
</evidence>
<dbReference type="Pfam" id="PF02142">
    <property type="entry name" value="MGS"/>
    <property type="match status" value="1"/>
</dbReference>
<dbReference type="HAMAP" id="MF_00139">
    <property type="entry name" value="PurH"/>
    <property type="match status" value="1"/>
</dbReference>
<dbReference type="PANTHER" id="PTHR11692">
    <property type="entry name" value="BIFUNCTIONAL PURINE BIOSYNTHESIS PROTEIN PURH"/>
    <property type="match status" value="1"/>
</dbReference>
<sequence length="507" mass="56722">MSPRALISVWNKEGIDFLARELHSLGYEIISSGGTANFLREKGIPVKEVSQITGFPEILGGRVKTLHPKIHGAILYRDWVEEDKKQIEELGIEPIDVVVVNLYPFEEKRKENLELKELLEFIDIGGPTLVRASAKNFLRVAVLTDPADYGWVIEKLKGGTLSLQDRLRLAVKAFAHTSYYDSVVYNTLRSLQENFEPLKEETLPLKLKEELRYGENPHQRGWLYKNPLEELGIVEDPVLQGKKMSFNNYLDADSAIKLVSEIPERACAIIKHTNPCGVAVGATTKEAFLKALEGDPVSAFGGIVALNDRVDGETARELTKIFLEILIAPDYTPEALEILSKKKNLRVIKHLGISFGLDVKKVSGGFLLQEEDTQLYKRLDVVTERKPTEREMEDLLFAWRVVKHTKSNAIVIAKEKQVLGIGMGLTSRVDALKLAINKAKEFNKDLKGAVVASDAFFPFRDSVDIATAEGITAFIQPGGSIRDNEVIEACNEKGAAMVFTQMRHFRH</sequence>
<comment type="pathway">
    <text evidence="1 10">Purine metabolism; IMP biosynthesis via de novo pathway; IMP from 5-formamido-1-(5-phospho-D-ribosyl)imidazole-4-carboxamide: step 1/1.</text>
</comment>
<evidence type="ECO:0000256" key="4">
    <source>
        <dbReference type="ARBA" id="ARBA00022679"/>
    </source>
</evidence>
<dbReference type="Proteomes" id="UP000606463">
    <property type="component" value="Unassembled WGS sequence"/>
</dbReference>
<dbReference type="NCBIfam" id="TIGR00355">
    <property type="entry name" value="purH"/>
    <property type="match status" value="1"/>
</dbReference>
<keyword evidence="6 10" id="KW-0378">Hydrolase</keyword>
<evidence type="ECO:0000256" key="5">
    <source>
        <dbReference type="ARBA" id="ARBA00022755"/>
    </source>
</evidence>
<dbReference type="SUPFAM" id="SSF52335">
    <property type="entry name" value="Methylglyoxal synthase-like"/>
    <property type="match status" value="1"/>
</dbReference>
<dbReference type="FunFam" id="3.40.140.20:FF:000001">
    <property type="entry name" value="Bifunctional purine biosynthesis protein PurH"/>
    <property type="match status" value="1"/>
</dbReference>
<proteinExistence type="inferred from homology"/>
<dbReference type="GO" id="GO:0005829">
    <property type="term" value="C:cytosol"/>
    <property type="evidence" value="ECO:0007669"/>
    <property type="project" value="TreeGrafter"/>
</dbReference>
<evidence type="ECO:0000313" key="13">
    <source>
        <dbReference type="Proteomes" id="UP000606463"/>
    </source>
</evidence>
<keyword evidence="7 10" id="KW-0511">Multifunctional enzyme</keyword>
<dbReference type="GO" id="GO:0006189">
    <property type="term" value="P:'de novo' IMP biosynthetic process"/>
    <property type="evidence" value="ECO:0007669"/>
    <property type="project" value="UniProtKB-UniRule"/>
</dbReference>
<organism evidence="12 13">
    <name type="scientific">Aquifex aeolicus</name>
    <dbReference type="NCBI Taxonomy" id="63363"/>
    <lineage>
        <taxon>Bacteria</taxon>
        <taxon>Pseudomonadati</taxon>
        <taxon>Aquificota</taxon>
        <taxon>Aquificia</taxon>
        <taxon>Aquificales</taxon>
        <taxon>Aquificaceae</taxon>
        <taxon>Aquifex</taxon>
    </lineage>
</organism>
<keyword evidence="4 10" id="KW-0808">Transferase</keyword>
<accession>A0A9D0YRQ7</accession>
<feature type="domain" description="MGS-like" evidence="11">
    <location>
        <begin position="1"/>
        <end position="144"/>
    </location>
</feature>
<gene>
    <name evidence="10 12" type="primary">purH</name>
    <name evidence="12" type="ORF">EYH37_05175</name>
</gene>
<comment type="domain">
    <text evidence="10">The IMP cyclohydrolase activity resides in the N-terminal region.</text>
</comment>
<comment type="catalytic activity">
    <reaction evidence="9 10">
        <text>IMP + H2O = 5-formamido-1-(5-phospho-D-ribosyl)imidazole-4-carboxamide</text>
        <dbReference type="Rhea" id="RHEA:18445"/>
        <dbReference type="ChEBI" id="CHEBI:15377"/>
        <dbReference type="ChEBI" id="CHEBI:58053"/>
        <dbReference type="ChEBI" id="CHEBI:58467"/>
        <dbReference type="EC" id="3.5.4.10"/>
    </reaction>
</comment>
<dbReference type="Gene3D" id="3.40.140.20">
    <property type="match status" value="2"/>
</dbReference>
<dbReference type="PROSITE" id="PS51855">
    <property type="entry name" value="MGS"/>
    <property type="match status" value="1"/>
</dbReference>
<dbReference type="InterPro" id="IPR011607">
    <property type="entry name" value="MGS-like_dom"/>
</dbReference>
<reference evidence="12" key="1">
    <citation type="journal article" date="2020" name="ISME J.">
        <title>Gammaproteobacteria mediating utilization of methyl-, sulfur- and petroleum organic compounds in deep ocean hydrothermal plumes.</title>
        <authorList>
            <person name="Zhou Z."/>
            <person name="Liu Y."/>
            <person name="Pan J."/>
            <person name="Cron B.R."/>
            <person name="Toner B.M."/>
            <person name="Anantharaman K."/>
            <person name="Breier J.A."/>
            <person name="Dick G.J."/>
            <person name="Li M."/>
        </authorList>
    </citation>
    <scope>NUCLEOTIDE SEQUENCE</scope>
    <source>
        <strain evidence="12">SZUA-1501</strain>
    </source>
</reference>
<dbReference type="NCBIfam" id="NF002049">
    <property type="entry name" value="PRK00881.1"/>
    <property type="match status" value="1"/>
</dbReference>
<evidence type="ECO:0000256" key="10">
    <source>
        <dbReference type="HAMAP-Rule" id="MF_00139"/>
    </source>
</evidence>
<dbReference type="AlphaFoldDB" id="A0A9D0YRQ7"/>
<dbReference type="InterPro" id="IPR024051">
    <property type="entry name" value="AICAR_Tfase_dup_dom_sf"/>
</dbReference>
<dbReference type="GO" id="GO:0004643">
    <property type="term" value="F:phosphoribosylaminoimidazolecarboxamide formyltransferase activity"/>
    <property type="evidence" value="ECO:0007669"/>
    <property type="project" value="UniProtKB-UniRule"/>
</dbReference>
<dbReference type="EC" id="2.1.2.3" evidence="10"/>
<dbReference type="CDD" id="cd01421">
    <property type="entry name" value="IMPCH"/>
    <property type="match status" value="1"/>
</dbReference>
<evidence type="ECO:0000256" key="7">
    <source>
        <dbReference type="ARBA" id="ARBA00023268"/>
    </source>
</evidence>
<evidence type="ECO:0000256" key="3">
    <source>
        <dbReference type="ARBA" id="ARBA00007667"/>
    </source>
</evidence>
<comment type="similarity">
    <text evidence="3 10">Belongs to the PurH family.</text>
</comment>
<dbReference type="PANTHER" id="PTHR11692:SF0">
    <property type="entry name" value="BIFUNCTIONAL PURINE BIOSYNTHESIS PROTEIN ATIC"/>
    <property type="match status" value="1"/>
</dbReference>
<evidence type="ECO:0000256" key="1">
    <source>
        <dbReference type="ARBA" id="ARBA00004844"/>
    </source>
</evidence>
<dbReference type="Pfam" id="PF01808">
    <property type="entry name" value="AICARFT_IMPCHas"/>
    <property type="match status" value="1"/>
</dbReference>